<dbReference type="GO" id="GO:0055085">
    <property type="term" value="P:transmembrane transport"/>
    <property type="evidence" value="ECO:0007669"/>
    <property type="project" value="InterPro"/>
</dbReference>
<feature type="transmembrane region" description="Helical" evidence="7">
    <location>
        <begin position="207"/>
        <end position="226"/>
    </location>
</feature>
<keyword evidence="6 7" id="KW-0472">Membrane</keyword>
<comment type="caution">
    <text evidence="9">The sequence shown here is derived from an EMBL/GenBank/DDBJ whole genome shotgun (WGS) entry which is preliminary data.</text>
</comment>
<keyword evidence="4" id="KW-0029">Amino-acid transport</keyword>
<dbReference type="PANTHER" id="PTHR43495:SF5">
    <property type="entry name" value="GAMMA-AMINOBUTYRIC ACID PERMEASE"/>
    <property type="match status" value="1"/>
</dbReference>
<gene>
    <name evidence="9" type="ORF">AV654_14780</name>
</gene>
<evidence type="ECO:0000256" key="2">
    <source>
        <dbReference type="ARBA" id="ARBA00022448"/>
    </source>
</evidence>
<dbReference type="Pfam" id="PF00324">
    <property type="entry name" value="AA_permease"/>
    <property type="match status" value="1"/>
</dbReference>
<keyword evidence="10" id="KW-1185">Reference proteome</keyword>
<dbReference type="InterPro" id="IPR004841">
    <property type="entry name" value="AA-permease/SLC12A_dom"/>
</dbReference>
<evidence type="ECO:0000256" key="6">
    <source>
        <dbReference type="ARBA" id="ARBA00023136"/>
    </source>
</evidence>
<evidence type="ECO:0000256" key="5">
    <source>
        <dbReference type="ARBA" id="ARBA00022989"/>
    </source>
</evidence>
<organism evidence="9 10">
    <name type="scientific">Paenibacillus elgii</name>
    <dbReference type="NCBI Taxonomy" id="189691"/>
    <lineage>
        <taxon>Bacteria</taxon>
        <taxon>Bacillati</taxon>
        <taxon>Bacillota</taxon>
        <taxon>Bacilli</taxon>
        <taxon>Bacillales</taxon>
        <taxon>Paenibacillaceae</taxon>
        <taxon>Paenibacillus</taxon>
    </lineage>
</organism>
<evidence type="ECO:0000259" key="8">
    <source>
        <dbReference type="Pfam" id="PF00324"/>
    </source>
</evidence>
<evidence type="ECO:0000256" key="4">
    <source>
        <dbReference type="ARBA" id="ARBA00022970"/>
    </source>
</evidence>
<feature type="transmembrane region" description="Helical" evidence="7">
    <location>
        <begin position="416"/>
        <end position="437"/>
    </location>
</feature>
<feature type="transmembrane region" description="Helical" evidence="7">
    <location>
        <begin position="27"/>
        <end position="48"/>
    </location>
</feature>
<dbReference type="PANTHER" id="PTHR43495">
    <property type="entry name" value="GABA PERMEASE"/>
    <property type="match status" value="1"/>
</dbReference>
<dbReference type="GO" id="GO:0016020">
    <property type="term" value="C:membrane"/>
    <property type="evidence" value="ECO:0007669"/>
    <property type="project" value="UniProtKB-SubCell"/>
</dbReference>
<dbReference type="FunFam" id="1.20.1740.10:FF:000001">
    <property type="entry name" value="Amino acid permease"/>
    <property type="match status" value="1"/>
</dbReference>
<keyword evidence="5 7" id="KW-1133">Transmembrane helix</keyword>
<dbReference type="PIRSF" id="PIRSF006060">
    <property type="entry name" value="AA_transporter"/>
    <property type="match status" value="1"/>
</dbReference>
<feature type="transmembrane region" description="Helical" evidence="7">
    <location>
        <begin position="133"/>
        <end position="152"/>
    </location>
</feature>
<feature type="transmembrane region" description="Helical" evidence="7">
    <location>
        <begin position="344"/>
        <end position="365"/>
    </location>
</feature>
<dbReference type="STRING" id="1007103.GCA_000213315_04552"/>
<feature type="transmembrane region" description="Helical" evidence="7">
    <location>
        <begin position="443"/>
        <end position="461"/>
    </location>
</feature>
<dbReference type="PROSITE" id="PS00218">
    <property type="entry name" value="AMINO_ACID_PERMEASE_1"/>
    <property type="match status" value="1"/>
</dbReference>
<comment type="subcellular location">
    <subcellularLocation>
        <location evidence="1">Membrane</location>
        <topology evidence="1">Multi-pass membrane protein</topology>
    </subcellularLocation>
</comment>
<dbReference type="OrthoDB" id="9780162at2"/>
<keyword evidence="2" id="KW-0813">Transport</keyword>
<feature type="domain" description="Amino acid permease/ SLC12A" evidence="8">
    <location>
        <begin position="26"/>
        <end position="468"/>
    </location>
</feature>
<reference evidence="10" key="1">
    <citation type="submission" date="2016-01" db="EMBL/GenBank/DDBJ databases">
        <title>Draft genome of Chromobacterium sp. F49.</title>
        <authorList>
            <person name="Hong K.W."/>
        </authorList>
    </citation>
    <scope>NUCLEOTIDE SEQUENCE [LARGE SCALE GENOMIC DNA]</scope>
    <source>
        <strain evidence="10">M63</strain>
    </source>
</reference>
<feature type="transmembrane region" description="Helical" evidence="7">
    <location>
        <begin position="94"/>
        <end position="113"/>
    </location>
</feature>
<proteinExistence type="predicted"/>
<sequence length="479" mass="52523">MKRGEFMIEQKVHGVTELQRTMKSRHVYMISLGGVIGTGLFISSGYTISQAGPGGSILAYLVGGLIMYLVMMCLGELSVAMPESGSFQTYATKYIGPATGFTVGWLYWFGWVITLGSEVTASGLIMKRWFPDVPTWIWCTIFVIMLFLLNALSTRAYAETEYWFASIKLFTIIAFIVLGGAAMFGFIPMKGYSSAPMFSNFTGEGGLFPNGLGGVLMSMVTVNFAFQGSELVGIAAGESKDPETSVPRAIRNTVWRIILFFLLSIFIVSGLISWKQAGVIESPFVMVFDNIGVPYSADIMNFVILTALLSVANSGLYASSRMLWALSRNKMAPVALGKLTAKGVPLNALIISVAIACLSLFSSVYAADTVYLWLVSLAGLSAIMAWMAIAASQYMFRKKFLKQGGRLADLKYRTPLYPFIPIAAFILCTVACIGLAFDPNQRLALYCAVPFVTFCYVIYHMKYKKKKQASRVTSNHCEI</sequence>
<protein>
    <submittedName>
        <fullName evidence="9">Amino acid permease</fullName>
    </submittedName>
</protein>
<evidence type="ECO:0000256" key="3">
    <source>
        <dbReference type="ARBA" id="ARBA00022692"/>
    </source>
</evidence>
<evidence type="ECO:0000313" key="10">
    <source>
        <dbReference type="Proteomes" id="UP000076563"/>
    </source>
</evidence>
<feature type="transmembrane region" description="Helical" evidence="7">
    <location>
        <begin position="54"/>
        <end position="74"/>
    </location>
</feature>
<dbReference type="Proteomes" id="UP000076563">
    <property type="component" value="Unassembled WGS sequence"/>
</dbReference>
<dbReference type="InterPro" id="IPR004840">
    <property type="entry name" value="Amino_acid_permease_CS"/>
</dbReference>
<feature type="transmembrane region" description="Helical" evidence="7">
    <location>
        <begin position="254"/>
        <end position="274"/>
    </location>
</feature>
<feature type="transmembrane region" description="Helical" evidence="7">
    <location>
        <begin position="371"/>
        <end position="396"/>
    </location>
</feature>
<dbReference type="Gene3D" id="1.20.1740.10">
    <property type="entry name" value="Amino acid/polyamine transporter I"/>
    <property type="match status" value="1"/>
</dbReference>
<dbReference type="GO" id="GO:0006865">
    <property type="term" value="P:amino acid transport"/>
    <property type="evidence" value="ECO:0007669"/>
    <property type="project" value="UniProtKB-KW"/>
</dbReference>
<feature type="transmembrane region" description="Helical" evidence="7">
    <location>
        <begin position="164"/>
        <end position="187"/>
    </location>
</feature>
<evidence type="ECO:0000313" key="9">
    <source>
        <dbReference type="EMBL" id="KZE79854.1"/>
    </source>
</evidence>
<evidence type="ECO:0000256" key="7">
    <source>
        <dbReference type="SAM" id="Phobius"/>
    </source>
</evidence>
<keyword evidence="3 7" id="KW-0812">Transmembrane</keyword>
<evidence type="ECO:0000256" key="1">
    <source>
        <dbReference type="ARBA" id="ARBA00004141"/>
    </source>
</evidence>
<dbReference type="EMBL" id="LQRA01000050">
    <property type="protein sequence ID" value="KZE79854.1"/>
    <property type="molecule type" value="Genomic_DNA"/>
</dbReference>
<dbReference type="AlphaFoldDB" id="A0A161S546"/>
<name>A0A161S546_9BACL</name>
<feature type="transmembrane region" description="Helical" evidence="7">
    <location>
        <begin position="299"/>
        <end position="324"/>
    </location>
</feature>
<accession>A0A161S546</accession>